<sequence length="31" mass="3794">MLRDEKRYYENLLAELEKEMLEGTEDGTRNF</sequence>
<dbReference type="AlphaFoldDB" id="A0A4J2AAK5"/>
<protein>
    <submittedName>
        <fullName evidence="1">Putative peptidase</fullName>
    </submittedName>
</protein>
<dbReference type="EMBL" id="CAATHU010000001">
    <property type="protein sequence ID" value="VNQ15364.1"/>
    <property type="molecule type" value="Genomic_DNA"/>
</dbReference>
<accession>A0A4J2AAK5</accession>
<name>A0A4J2AAK5_STREE</name>
<evidence type="ECO:0000313" key="1">
    <source>
        <dbReference type="EMBL" id="VNQ15364.1"/>
    </source>
</evidence>
<organism evidence="1">
    <name type="scientific">Streptococcus pneumoniae</name>
    <dbReference type="NCBI Taxonomy" id="1313"/>
    <lineage>
        <taxon>Bacteria</taxon>
        <taxon>Bacillati</taxon>
        <taxon>Bacillota</taxon>
        <taxon>Bacilli</taxon>
        <taxon>Lactobacillales</taxon>
        <taxon>Streptococcaceae</taxon>
        <taxon>Streptococcus</taxon>
    </lineage>
</organism>
<gene>
    <name evidence="1" type="ORF">SAMEA2341614_00148</name>
</gene>
<proteinExistence type="predicted"/>
<reference evidence="1" key="1">
    <citation type="submission" date="2019-04" db="EMBL/GenBank/DDBJ databases">
        <authorList>
            <consortium name="Pathogen Informatics"/>
        </authorList>
    </citation>
    <scope>NUCLEOTIDE SEQUENCE</scope>
    <source>
        <strain evidence="1">GPSC176</strain>
    </source>
</reference>